<comment type="caution">
    <text evidence="3">The sequence shown here is derived from an EMBL/GenBank/DDBJ whole genome shotgun (WGS) entry which is preliminary data.</text>
</comment>
<reference evidence="4" key="1">
    <citation type="journal article" date="2019" name="Int. J. Syst. Evol. Microbiol.">
        <title>The Global Catalogue of Microorganisms (GCM) 10K type strain sequencing project: providing services to taxonomists for standard genome sequencing and annotation.</title>
        <authorList>
            <consortium name="The Broad Institute Genomics Platform"/>
            <consortium name="The Broad Institute Genome Sequencing Center for Infectious Disease"/>
            <person name="Wu L."/>
            <person name="Ma J."/>
        </authorList>
    </citation>
    <scope>NUCLEOTIDE SEQUENCE [LARGE SCALE GENOMIC DNA]</scope>
    <source>
        <strain evidence="4">JCM 18285</strain>
    </source>
</reference>
<dbReference type="PIRSF" id="PIRSF028431">
    <property type="entry name" value="UCP028431"/>
    <property type="match status" value="1"/>
</dbReference>
<keyword evidence="4" id="KW-1185">Reference proteome</keyword>
<evidence type="ECO:0000313" key="3">
    <source>
        <dbReference type="EMBL" id="GAA4954601.1"/>
    </source>
</evidence>
<sequence>MIKESKIAVALSKFYVLKSIGYICIVLFLFNCKQSKVNQVIVSGLGDIETSNEDLLDLVQKQTFKYFWDFAEPNSGLTKERSQGDAYEGDSQKMITIGGSGFGISCFPIAVNRGWISRQEAIQRLNKILNFLENAETYHGAFSHWYLGDTGETRVFGKKDDGGDIVETAFLIQGLLINRQFFSENIPEENIIRERITTIWENVEWNWYAKGNSSMSWHWSPKEEFSLNLNVSGWNEALIVYVLAAASPTYPIKKEVYDNGWARKGDMKNGKMFYGHKLPLGEDLGGPLFLSHYSFIGIDPRGLKDAYCNNYFKQNKAHALINYEYCKANPKGFKGYNENSWGLTASDNHQGYSAHSPTNDLGIITPTAALSSFPYTPEESTKALKHFYKRKDELWGEYGFYDAFSDEFNWVADGYLAIDQGPIIAMIENYRTQLLWNLFMKDNDVKRGLKKLGFTSPNI</sequence>
<accession>A0ABP9GWC0</accession>
<dbReference type="RefSeq" id="WP_345193545.1">
    <property type="nucleotide sequence ID" value="NZ_BAABJJ010000044.1"/>
</dbReference>
<keyword evidence="1" id="KW-0472">Membrane</keyword>
<proteinExistence type="predicted"/>
<keyword evidence="1" id="KW-1133">Transmembrane helix</keyword>
<dbReference type="InterPro" id="IPR019282">
    <property type="entry name" value="Glycoamylase-like_cons_dom"/>
</dbReference>
<dbReference type="Proteomes" id="UP001501302">
    <property type="component" value="Unassembled WGS sequence"/>
</dbReference>
<feature type="transmembrane region" description="Helical" evidence="1">
    <location>
        <begin position="7"/>
        <end position="30"/>
    </location>
</feature>
<dbReference type="Pfam" id="PF10091">
    <property type="entry name" value="Glycoamylase"/>
    <property type="match status" value="1"/>
</dbReference>
<organism evidence="3 4">
    <name type="scientific">Algibacter agarivorans</name>
    <dbReference type="NCBI Taxonomy" id="1109741"/>
    <lineage>
        <taxon>Bacteria</taxon>
        <taxon>Pseudomonadati</taxon>
        <taxon>Bacteroidota</taxon>
        <taxon>Flavobacteriia</taxon>
        <taxon>Flavobacteriales</taxon>
        <taxon>Flavobacteriaceae</taxon>
        <taxon>Algibacter</taxon>
    </lineage>
</organism>
<dbReference type="EMBL" id="BAABJJ010000044">
    <property type="protein sequence ID" value="GAA4954601.1"/>
    <property type="molecule type" value="Genomic_DNA"/>
</dbReference>
<feature type="domain" description="Glycoamylase-like" evidence="2">
    <location>
        <begin position="230"/>
        <end position="441"/>
    </location>
</feature>
<evidence type="ECO:0000313" key="4">
    <source>
        <dbReference type="Proteomes" id="UP001501302"/>
    </source>
</evidence>
<name>A0ABP9GWC0_9FLAO</name>
<evidence type="ECO:0000259" key="2">
    <source>
        <dbReference type="Pfam" id="PF10091"/>
    </source>
</evidence>
<dbReference type="InterPro" id="IPR016883">
    <property type="entry name" value="UCP028431"/>
</dbReference>
<evidence type="ECO:0000256" key="1">
    <source>
        <dbReference type="SAM" id="Phobius"/>
    </source>
</evidence>
<gene>
    <name evidence="3" type="ORF">GCM10023314_30320</name>
</gene>
<protein>
    <submittedName>
        <fullName evidence="3">Glucoamylase family protein</fullName>
    </submittedName>
</protein>
<keyword evidence="1" id="KW-0812">Transmembrane</keyword>
<dbReference type="Gene3D" id="1.50.10.140">
    <property type="match status" value="1"/>
</dbReference>